<dbReference type="AlphaFoldDB" id="A0A7S7NXF4"/>
<keyword evidence="2" id="KW-1185">Reference proteome</keyword>
<reference evidence="1 2" key="1">
    <citation type="submission" date="2020-10" db="EMBL/GenBank/DDBJ databases">
        <title>Complete genome sequence of Paludibaculum fermentans P105T, a facultatively anaerobic acidobacterium capable of dissimilatory Fe(III) reduction.</title>
        <authorList>
            <person name="Dedysh S.N."/>
            <person name="Beletsky A.V."/>
            <person name="Kulichevskaya I.S."/>
            <person name="Mardanov A.V."/>
            <person name="Ravin N.V."/>
        </authorList>
    </citation>
    <scope>NUCLEOTIDE SEQUENCE [LARGE SCALE GENOMIC DNA]</scope>
    <source>
        <strain evidence="1 2">P105</strain>
    </source>
</reference>
<evidence type="ECO:0000313" key="2">
    <source>
        <dbReference type="Proteomes" id="UP000593892"/>
    </source>
</evidence>
<accession>A0A7S7NXF4</accession>
<evidence type="ECO:0000313" key="1">
    <source>
        <dbReference type="EMBL" id="QOY91542.1"/>
    </source>
</evidence>
<gene>
    <name evidence="1" type="ORF">IRI77_16825</name>
</gene>
<organism evidence="1 2">
    <name type="scientific">Paludibaculum fermentans</name>
    <dbReference type="NCBI Taxonomy" id="1473598"/>
    <lineage>
        <taxon>Bacteria</taxon>
        <taxon>Pseudomonadati</taxon>
        <taxon>Acidobacteriota</taxon>
        <taxon>Terriglobia</taxon>
        <taxon>Bryobacterales</taxon>
        <taxon>Bryobacteraceae</taxon>
        <taxon>Paludibaculum</taxon>
    </lineage>
</organism>
<dbReference type="RefSeq" id="WP_194453196.1">
    <property type="nucleotide sequence ID" value="NZ_CP063849.1"/>
</dbReference>
<dbReference type="EMBL" id="CP063849">
    <property type="protein sequence ID" value="QOY91542.1"/>
    <property type="molecule type" value="Genomic_DNA"/>
</dbReference>
<dbReference type="Proteomes" id="UP000593892">
    <property type="component" value="Chromosome"/>
</dbReference>
<name>A0A7S7NXF4_PALFE</name>
<protein>
    <submittedName>
        <fullName evidence="1">Uncharacterized protein</fullName>
    </submittedName>
</protein>
<sequence length="215" mass="23226">MHHQAIRSALLAALAWCVCPVFGQAIEFESNGLRYQTLTRSGVTVMFAPLPANLKEYAVLQVAISNGSPSARTVKPDDFRFERADGTVLPATPARNVVQQFLQRGGRNDVIKLVGTYELGLYGLSRFQSTNGYEQRRQAALAEVNSSKIKAAAAASAIVLVSTRLMAGESTDGALFFQTQGRPLGAGKLTAIIGAERYEFEIGGLKHPGELMQRP</sequence>
<proteinExistence type="predicted"/>
<dbReference type="KEGG" id="pfer:IRI77_16825"/>